<dbReference type="Gene3D" id="1.10.10.10">
    <property type="entry name" value="Winged helix-like DNA-binding domain superfamily/Winged helix DNA-binding domain"/>
    <property type="match status" value="1"/>
</dbReference>
<evidence type="ECO:0000256" key="1">
    <source>
        <dbReference type="ARBA" id="ARBA00001966"/>
    </source>
</evidence>
<keyword evidence="6" id="KW-0411">Iron-sulfur</keyword>
<dbReference type="Proteomes" id="UP001218895">
    <property type="component" value="Chromosome"/>
</dbReference>
<name>A0AAF0JKP0_9EURY</name>
<evidence type="ECO:0000313" key="8">
    <source>
        <dbReference type="EMBL" id="WFN35754.1"/>
    </source>
</evidence>
<dbReference type="GO" id="GO:0003824">
    <property type="term" value="F:catalytic activity"/>
    <property type="evidence" value="ECO:0007669"/>
    <property type="project" value="InterPro"/>
</dbReference>
<dbReference type="EMBL" id="CP091092">
    <property type="protein sequence ID" value="WFN35754.1"/>
    <property type="molecule type" value="Genomic_DNA"/>
</dbReference>
<dbReference type="GeneID" id="79949968"/>
<keyword evidence="9" id="KW-1185">Reference proteome</keyword>
<sequence length="313" mass="35557">MEYKYLFGPVPSRRLGISLGIDLVPPKTCSYNCIYCECGKTTNLTITRKEYFPTDNIIEELDDALEKHPHLDYITYSGSGEPTLHTGIKEITKFLKKKYPEYKIALLTNGSMFWDENVRKECLGIDLVIPSLDSSVDETFKKIDRPHRELKIDKVNNGIIKFSQEFSGTIWLEIFIVPGINDTISEIEKMNEVIKKIKPEKVQLNTLDRPGVVSWIKPASDDSLKHISSLITHKNVEIAKKPAERLSSEAFYGDVSELILNTIKRRPCTLEDISEITALHINEINKYLGVLVEKGLISESSGKRGVFYSAKEK</sequence>
<evidence type="ECO:0000256" key="3">
    <source>
        <dbReference type="ARBA" id="ARBA00022691"/>
    </source>
</evidence>
<evidence type="ECO:0000256" key="4">
    <source>
        <dbReference type="ARBA" id="ARBA00022723"/>
    </source>
</evidence>
<dbReference type="InterPro" id="IPR007197">
    <property type="entry name" value="rSAM"/>
</dbReference>
<evidence type="ECO:0000256" key="5">
    <source>
        <dbReference type="ARBA" id="ARBA00023004"/>
    </source>
</evidence>
<evidence type="ECO:0000313" key="9">
    <source>
        <dbReference type="Proteomes" id="UP001218895"/>
    </source>
</evidence>
<gene>
    <name evidence="8" type="ORF">L1994_06180</name>
</gene>
<dbReference type="InterPro" id="IPR040084">
    <property type="entry name" value="GTPase_Obg"/>
</dbReference>
<accession>A0AAF0JKP0</accession>
<dbReference type="InterPro" id="IPR036390">
    <property type="entry name" value="WH_DNA-bd_sf"/>
</dbReference>
<dbReference type="AlphaFoldDB" id="A0AAF0JKP0"/>
<dbReference type="InterPro" id="IPR036388">
    <property type="entry name" value="WH-like_DNA-bd_sf"/>
</dbReference>
<reference evidence="8" key="1">
    <citation type="submission" date="2022-01" db="EMBL/GenBank/DDBJ databases">
        <title>Complete genome of Methanomicrobium antiquum DSM 21220.</title>
        <authorList>
            <person name="Chen S.-C."/>
            <person name="You Y.-T."/>
            <person name="Zhou Y.-Z."/>
            <person name="Lai M.-C."/>
        </authorList>
    </citation>
    <scope>NUCLEOTIDE SEQUENCE</scope>
    <source>
        <strain evidence="8">DSM 21220</strain>
    </source>
</reference>
<evidence type="ECO:0000256" key="2">
    <source>
        <dbReference type="ARBA" id="ARBA00022485"/>
    </source>
</evidence>
<keyword evidence="2" id="KW-0004">4Fe-4S</keyword>
<keyword evidence="3" id="KW-0949">S-adenosyl-L-methionine</keyword>
<dbReference type="GO" id="GO:0046872">
    <property type="term" value="F:metal ion binding"/>
    <property type="evidence" value="ECO:0007669"/>
    <property type="project" value="UniProtKB-KW"/>
</dbReference>
<dbReference type="InterPro" id="IPR058240">
    <property type="entry name" value="rSAM_sf"/>
</dbReference>
<protein>
    <submittedName>
        <fullName evidence="8">Radical SAM protein</fullName>
    </submittedName>
</protein>
<proteinExistence type="predicted"/>
<organism evidence="8 9">
    <name type="scientific">Methanomicrobium antiquum</name>
    <dbReference type="NCBI Taxonomy" id="487686"/>
    <lineage>
        <taxon>Archaea</taxon>
        <taxon>Methanobacteriati</taxon>
        <taxon>Methanobacteriota</taxon>
        <taxon>Stenosarchaea group</taxon>
        <taxon>Methanomicrobia</taxon>
        <taxon>Methanomicrobiales</taxon>
        <taxon>Methanomicrobiaceae</taxon>
        <taxon>Methanomicrobium</taxon>
    </lineage>
</organism>
<dbReference type="InterPro" id="IPR013785">
    <property type="entry name" value="Aldolase_TIM"/>
</dbReference>
<evidence type="ECO:0000259" key="7">
    <source>
        <dbReference type="PROSITE" id="PS51918"/>
    </source>
</evidence>
<comment type="cofactor">
    <cofactor evidence="1">
        <name>[4Fe-4S] cluster</name>
        <dbReference type="ChEBI" id="CHEBI:49883"/>
    </cofactor>
</comment>
<keyword evidence="4" id="KW-0479">Metal-binding</keyword>
<dbReference type="Pfam" id="PF04055">
    <property type="entry name" value="Radical_SAM"/>
    <property type="match status" value="1"/>
</dbReference>
<feature type="domain" description="Radical SAM core" evidence="7">
    <location>
        <begin position="9"/>
        <end position="249"/>
    </location>
</feature>
<dbReference type="Gene3D" id="3.20.20.70">
    <property type="entry name" value="Aldolase class I"/>
    <property type="match status" value="1"/>
</dbReference>
<dbReference type="SUPFAM" id="SSF46785">
    <property type="entry name" value="Winged helix' DNA-binding domain"/>
    <property type="match status" value="1"/>
</dbReference>
<dbReference type="GO" id="GO:0051539">
    <property type="term" value="F:4 iron, 4 sulfur cluster binding"/>
    <property type="evidence" value="ECO:0007669"/>
    <property type="project" value="UniProtKB-KW"/>
</dbReference>
<dbReference type="PROSITE" id="PS51918">
    <property type="entry name" value="RADICAL_SAM"/>
    <property type="match status" value="1"/>
</dbReference>
<dbReference type="KEGG" id="manq:L1994_06180"/>
<dbReference type="SFLD" id="SFLDS00029">
    <property type="entry name" value="Radical_SAM"/>
    <property type="match status" value="1"/>
</dbReference>
<dbReference type="PANTHER" id="PTHR43787:SF11">
    <property type="entry name" value="UPF0026 PROTEIN SLR1464"/>
    <property type="match status" value="1"/>
</dbReference>
<dbReference type="SUPFAM" id="SSF102114">
    <property type="entry name" value="Radical SAM enzymes"/>
    <property type="match status" value="1"/>
</dbReference>
<dbReference type="SFLD" id="SFLDG01083">
    <property type="entry name" value="Uncharacterised_Radical_SAM_Su"/>
    <property type="match status" value="1"/>
</dbReference>
<dbReference type="PROSITE" id="PS51197">
    <property type="entry name" value="HTH_RRF2_2"/>
    <property type="match status" value="1"/>
</dbReference>
<dbReference type="PANTHER" id="PTHR43787">
    <property type="entry name" value="FEMO COFACTOR BIOSYNTHESIS PROTEIN NIFB-RELATED"/>
    <property type="match status" value="1"/>
</dbReference>
<dbReference type="CDD" id="cd01335">
    <property type="entry name" value="Radical_SAM"/>
    <property type="match status" value="1"/>
</dbReference>
<dbReference type="RefSeq" id="WP_278098594.1">
    <property type="nucleotide sequence ID" value="NZ_CP091092.1"/>
</dbReference>
<evidence type="ECO:0000256" key="6">
    <source>
        <dbReference type="ARBA" id="ARBA00023014"/>
    </source>
</evidence>
<keyword evidence="5" id="KW-0408">Iron</keyword>
<dbReference type="InterPro" id="IPR000944">
    <property type="entry name" value="Tscrpt_reg_Rrf2"/>
</dbReference>